<reference evidence="9" key="1">
    <citation type="submission" date="2025-08" db="UniProtKB">
        <authorList>
            <consortium name="RefSeq"/>
        </authorList>
    </citation>
    <scope>IDENTIFICATION</scope>
    <source>
        <tissue evidence="9">Sperm</tissue>
    </source>
</reference>
<feature type="compositionally biased region" description="Low complexity" evidence="5">
    <location>
        <begin position="52"/>
        <end position="62"/>
    </location>
</feature>
<dbReference type="PROSITE" id="PS50016">
    <property type="entry name" value="ZF_PHD_2"/>
    <property type="match status" value="3"/>
</dbReference>
<dbReference type="CDD" id="cd15561">
    <property type="entry name" value="PHD1_PHF14"/>
    <property type="match status" value="1"/>
</dbReference>
<dbReference type="InterPro" id="IPR019787">
    <property type="entry name" value="Znf_PHD-finger"/>
</dbReference>
<feature type="domain" description="PHD-type" evidence="6">
    <location>
        <begin position="326"/>
        <end position="387"/>
    </location>
</feature>
<evidence type="ECO:0000256" key="2">
    <source>
        <dbReference type="ARBA" id="ARBA00022771"/>
    </source>
</evidence>
<dbReference type="InterPro" id="IPR011011">
    <property type="entry name" value="Znf_FYVE_PHD"/>
</dbReference>
<feature type="compositionally biased region" description="Basic residues" evidence="5">
    <location>
        <begin position="842"/>
        <end position="859"/>
    </location>
</feature>
<evidence type="ECO:0000313" key="8">
    <source>
        <dbReference type="Proteomes" id="UP001318040"/>
    </source>
</evidence>
<feature type="region of interest" description="Disordered" evidence="5">
    <location>
        <begin position="804"/>
        <end position="887"/>
    </location>
</feature>
<dbReference type="PROSITE" id="PS01359">
    <property type="entry name" value="ZF_PHD_1"/>
    <property type="match status" value="2"/>
</dbReference>
<dbReference type="InterPro" id="IPR013083">
    <property type="entry name" value="Znf_RING/FYVE/PHD"/>
</dbReference>
<organism evidence="8 9">
    <name type="scientific">Petromyzon marinus</name>
    <name type="common">Sea lamprey</name>
    <dbReference type="NCBI Taxonomy" id="7757"/>
    <lineage>
        <taxon>Eukaryota</taxon>
        <taxon>Metazoa</taxon>
        <taxon>Chordata</taxon>
        <taxon>Craniata</taxon>
        <taxon>Vertebrata</taxon>
        <taxon>Cyclostomata</taxon>
        <taxon>Hyperoartia</taxon>
        <taxon>Petromyzontiformes</taxon>
        <taxon>Petromyzontidae</taxon>
        <taxon>Petromyzon</taxon>
    </lineage>
</organism>
<dbReference type="InterPro" id="IPR001841">
    <property type="entry name" value="Znf_RING"/>
</dbReference>
<proteinExistence type="predicted"/>
<dbReference type="RefSeq" id="XP_032801801.1">
    <property type="nucleotide sequence ID" value="XM_032945910.1"/>
</dbReference>
<feature type="compositionally biased region" description="Acidic residues" evidence="5">
    <location>
        <begin position="251"/>
        <end position="263"/>
    </location>
</feature>
<evidence type="ECO:0000313" key="9">
    <source>
        <dbReference type="RefSeq" id="XP_032801801.1"/>
    </source>
</evidence>
<evidence type="ECO:0000256" key="4">
    <source>
        <dbReference type="PROSITE-ProRule" id="PRU00146"/>
    </source>
</evidence>
<feature type="compositionally biased region" description="Polar residues" evidence="5">
    <location>
        <begin position="308"/>
        <end position="319"/>
    </location>
</feature>
<dbReference type="CDD" id="cd15674">
    <property type="entry name" value="ePHD_PHF14"/>
    <property type="match status" value="1"/>
</dbReference>
<keyword evidence="8" id="KW-1185">Reference proteome</keyword>
<dbReference type="Proteomes" id="UP001318040">
    <property type="component" value="Chromosome 4"/>
</dbReference>
<feature type="compositionally biased region" description="Acidic residues" evidence="5">
    <location>
        <begin position="964"/>
        <end position="973"/>
    </location>
</feature>
<dbReference type="PANTHER" id="PTHR13793">
    <property type="entry name" value="PHD FINGER PROTEINS"/>
    <property type="match status" value="1"/>
</dbReference>
<feature type="compositionally biased region" description="Acidic residues" evidence="5">
    <location>
        <begin position="193"/>
        <end position="205"/>
    </location>
</feature>
<gene>
    <name evidence="9" type="primary">PHF14</name>
</gene>
<feature type="region of interest" description="Disordered" evidence="5">
    <location>
        <begin position="38"/>
        <end position="319"/>
    </location>
</feature>
<name>A0AAJ7WL59_PETMA</name>
<accession>A0AAJ7WL59</accession>
<dbReference type="CDD" id="cd15562">
    <property type="entry name" value="PHD2_PHF14"/>
    <property type="match status" value="1"/>
</dbReference>
<dbReference type="KEGG" id="pmrn:116938587"/>
<feature type="region of interest" description="Disordered" evidence="5">
    <location>
        <begin position="951"/>
        <end position="995"/>
    </location>
</feature>
<dbReference type="GO" id="GO:0006357">
    <property type="term" value="P:regulation of transcription by RNA polymerase II"/>
    <property type="evidence" value="ECO:0007669"/>
    <property type="project" value="TreeGrafter"/>
</dbReference>
<evidence type="ECO:0000259" key="6">
    <source>
        <dbReference type="PROSITE" id="PS50016"/>
    </source>
</evidence>
<dbReference type="PROSITE" id="PS51805">
    <property type="entry name" value="EPHD"/>
    <property type="match status" value="1"/>
</dbReference>
<dbReference type="AlphaFoldDB" id="A0AAJ7WL59"/>
<dbReference type="SMART" id="SM00184">
    <property type="entry name" value="RING"/>
    <property type="match status" value="3"/>
</dbReference>
<dbReference type="CDD" id="cd15563">
    <property type="entry name" value="PHD3_PHF14"/>
    <property type="match status" value="1"/>
</dbReference>
<feature type="compositionally biased region" description="Low complexity" evidence="5">
    <location>
        <begin position="142"/>
        <end position="163"/>
    </location>
</feature>
<feature type="compositionally biased region" description="Basic and acidic residues" evidence="5">
    <location>
        <begin position="974"/>
        <end position="986"/>
    </location>
</feature>
<sequence length="995" mass="110071">MPGGADGDDVAFMFKAMLERDPNKRRVKPVQNQLLEAAFGYDSSDDSDFNVDEASGSSGTDGSDAESKASESKEEKKSKDSESEDSEEDGHGKAKEAEGDKFSSDSDQKEVSRKRESGAKGKEKGGRQQSKGSGEAAKKTSSGDSESSDSESAASAKNSNDDAQSAKDQKRKWDFRRKRSTPAVVLTEQDLGNMDDYDSEDDNDWDPEKVGKKGGDSESEGSDGSDEKEHGSNDDSESGNSSDKDSKGSDDGSDDEEDEDGDEKESAKSEEQESGDDVSGSESTVDKSVTIGELIEKVAKKRTKAEESVTSSKTSGGRSSQKMQEVLICSVCLGENSEDSNEIVQCDNCGVTVHEACYGVDGESESVISSTSDNSTEPWFCDPCKAGVVPSCELCPAIDGIFKETDAGRWVHVVCALYVSGVAFEDVERLRPVTLTEMSYSKYGAKECMLCEERLFSRTGVCINCDAGMCRSFFHVMCAQREGLLSEAAAEEEIADPFFAHCKQHADRMDRKWKRKNYLALQSFSRQIREEKGKAHPGDMQQARIDAKLQLYRARFELAKGTRPSPWVPREKLARPLTSSASAVRALLLKAQLAGVSTDIMPADTTEPGTGDGRRKQIRHPTLTADFVTYYLERNMQMMQIQENICDQRKLKNELQKQEKALRSSYGGLMETLDTLKSLNNKLQREGHTLWSTLGQITGQKLTQPLVLRVLREQKSSLMKSGQEASVSLPQILHSCGICQESSDQHLLTQCDTCQRYYHLGCLDPPLTRMPRRSKNSYWQCSECDRSGSSSSDGDATAETLLDSMKRSRRQVREPIKFTQLPDSPSEDKKHLQKQQRSTMCPKKRCAIGKRRKRGRKRKAKEEEIEEEKPKVCPKPREPRHFGAKKPKAEEQQIQCTTCGSSGSSDTTVRCDQCTLNYHFGCLNPPLKKSPKQFGYGWICQDCDSTPSEAANPGGIWYTRAVTEDDNNDEDQKEAENDAKGNKEESTSPAMKKSV</sequence>
<dbReference type="InterPro" id="IPR019786">
    <property type="entry name" value="Zinc_finger_PHD-type_CS"/>
</dbReference>
<keyword evidence="2 4" id="KW-0863">Zinc-finger</keyword>
<keyword evidence="3" id="KW-0862">Zinc</keyword>
<dbReference type="SUPFAM" id="SSF57903">
    <property type="entry name" value="FYVE/PHD zinc finger"/>
    <property type="match status" value="3"/>
</dbReference>
<evidence type="ECO:0000256" key="5">
    <source>
        <dbReference type="SAM" id="MobiDB-lite"/>
    </source>
</evidence>
<feature type="domain" description="PHD-type" evidence="6">
    <location>
        <begin position="893"/>
        <end position="946"/>
    </location>
</feature>
<feature type="compositionally biased region" description="Basic and acidic residues" evidence="5">
    <location>
        <begin position="206"/>
        <end position="216"/>
    </location>
</feature>
<dbReference type="SMART" id="SM00249">
    <property type="entry name" value="PHD"/>
    <property type="match status" value="4"/>
</dbReference>
<evidence type="ECO:0000259" key="7">
    <source>
        <dbReference type="PROSITE" id="PS51805"/>
    </source>
</evidence>
<dbReference type="CTD" id="9678"/>
<dbReference type="Gene3D" id="3.30.40.10">
    <property type="entry name" value="Zinc/RING finger domain, C3HC4 (zinc finger)"/>
    <property type="match status" value="3"/>
</dbReference>
<dbReference type="Gene3D" id="2.30.30.1150">
    <property type="match status" value="1"/>
</dbReference>
<dbReference type="Pfam" id="PF13832">
    <property type="entry name" value="zf-HC5HC2H_2"/>
    <property type="match status" value="1"/>
</dbReference>
<feature type="domain" description="PHD-type" evidence="7">
    <location>
        <begin position="389"/>
        <end position="506"/>
    </location>
</feature>
<feature type="compositionally biased region" description="Basic and acidic residues" evidence="5">
    <location>
        <begin position="65"/>
        <end position="81"/>
    </location>
</feature>
<dbReference type="InterPro" id="IPR050701">
    <property type="entry name" value="Histone_Mod_Regulator"/>
</dbReference>
<dbReference type="InterPro" id="IPR001965">
    <property type="entry name" value="Znf_PHD"/>
</dbReference>
<dbReference type="GO" id="GO:0008270">
    <property type="term" value="F:zinc ion binding"/>
    <property type="evidence" value="ECO:0007669"/>
    <property type="project" value="UniProtKB-KW"/>
</dbReference>
<dbReference type="PANTHER" id="PTHR13793:SF150">
    <property type="entry name" value="PHD FINGER PROTEIN 14"/>
    <property type="match status" value="1"/>
</dbReference>
<feature type="compositionally biased region" description="Basic and acidic residues" evidence="5">
    <location>
        <begin position="868"/>
        <end position="887"/>
    </location>
</feature>
<feature type="compositionally biased region" description="Basic and acidic residues" evidence="5">
    <location>
        <begin position="89"/>
        <end position="126"/>
    </location>
</feature>
<protein>
    <submittedName>
        <fullName evidence="9">PHD finger protein 14 isoform X1</fullName>
    </submittedName>
</protein>
<evidence type="ECO:0000256" key="1">
    <source>
        <dbReference type="ARBA" id="ARBA00022723"/>
    </source>
</evidence>
<dbReference type="Pfam" id="PF00628">
    <property type="entry name" value="PHD"/>
    <property type="match status" value="3"/>
</dbReference>
<evidence type="ECO:0000256" key="3">
    <source>
        <dbReference type="ARBA" id="ARBA00022833"/>
    </source>
</evidence>
<dbReference type="InterPro" id="IPR034732">
    <property type="entry name" value="EPHD"/>
</dbReference>
<keyword evidence="1" id="KW-0479">Metal-binding</keyword>
<feature type="domain" description="PHD-type" evidence="6">
    <location>
        <begin position="733"/>
        <end position="787"/>
    </location>
</feature>